<feature type="domain" description="Solute-binding protein family 5" evidence="2">
    <location>
        <begin position="133"/>
        <end position="539"/>
    </location>
</feature>
<feature type="chain" id="PRO_5025361314" description="Solute-binding protein family 5 domain-containing protein" evidence="1">
    <location>
        <begin position="31"/>
        <end position="649"/>
    </location>
</feature>
<organism evidence="3">
    <name type="scientific">Caldilineaceae bacterium SB0662_bin_9</name>
    <dbReference type="NCBI Taxonomy" id="2605258"/>
    <lineage>
        <taxon>Bacteria</taxon>
        <taxon>Bacillati</taxon>
        <taxon>Chloroflexota</taxon>
        <taxon>Caldilineae</taxon>
        <taxon>Caldilineales</taxon>
        <taxon>Caldilineaceae</taxon>
    </lineage>
</organism>
<dbReference type="PROSITE" id="PS51257">
    <property type="entry name" value="PROKAR_LIPOPROTEIN"/>
    <property type="match status" value="1"/>
</dbReference>
<gene>
    <name evidence="3" type="ORF">F4Y08_09010</name>
</gene>
<comment type="caution">
    <text evidence="3">The sequence shown here is derived from an EMBL/GenBank/DDBJ whole genome shotgun (WGS) entry which is preliminary data.</text>
</comment>
<keyword evidence="1" id="KW-0732">Signal</keyword>
<dbReference type="SUPFAM" id="SSF53850">
    <property type="entry name" value="Periplasmic binding protein-like II"/>
    <property type="match status" value="1"/>
</dbReference>
<name>A0A6B1DTZ5_9CHLR</name>
<sequence>MYRVMGARYLLVGLVACLMLVLAACGPAEAPAEMAEPEAEEMADVADDGCPYNEAPMLAEQVAAGTLPGVCERLPVEPLVLGEGLAVNPDWVDIQIGDYGGEIIYTVVHVEMKEPPFITDNRDPKIQAGGVYRDWDISDDYTEVTLTLRAGHKWSDGAPLTTEDVAFAVEDVLQNDELYPSMPNYLLTGGLTGGAEPTLEVVDDFTFKLVYPEPYKAWEYNITALGTGYYDLLKPKHHMSRYHPAYAEEDALAAMVSEEGLETWVDLFNQTDMRMWQNTADHSIGFPQLNTYLLTEHEGDRFTLVRNPYYHAVDTAGNQLPYPDYRKYVNIGFSAKEQAELLMFSRQAHYHWQTDLTVLPLLMERQEEGNYITLIYPNKDSRMFYLNLSHDDPGWRAAVNDGRFREALQLAIDSQELLDELYFAQGSLPATQTAVYDPDGANALLDEMGMAERDADGFRLGPDGEEFEIFIHLDQWGGYFEQAPFLKDYFEAVGLRTDYQQFESGINNQTRAANEHKSGITWNTAPLWHSHNPSYPEYLPTTNTGPLYQAWYQSDGERGEEPPDWIKEFLTIHENLAQHVFGTPEFMEWEQVRNQWIYDNNPFFTFVEQPGIYHLFTNCLGNVVTGPVYHHGSWTNHKLLYVKEGCEMN</sequence>
<dbReference type="InterPro" id="IPR000914">
    <property type="entry name" value="SBP_5_dom"/>
</dbReference>
<feature type="signal peptide" evidence="1">
    <location>
        <begin position="1"/>
        <end position="30"/>
    </location>
</feature>
<dbReference type="AlphaFoldDB" id="A0A6B1DTZ5"/>
<dbReference type="Gene3D" id="3.40.190.10">
    <property type="entry name" value="Periplasmic binding protein-like II"/>
    <property type="match status" value="1"/>
</dbReference>
<accession>A0A6B1DTZ5</accession>
<evidence type="ECO:0000256" key="1">
    <source>
        <dbReference type="SAM" id="SignalP"/>
    </source>
</evidence>
<dbReference type="EMBL" id="VXPY01000062">
    <property type="protein sequence ID" value="MYD90456.1"/>
    <property type="molecule type" value="Genomic_DNA"/>
</dbReference>
<dbReference type="PANTHER" id="PTHR30290">
    <property type="entry name" value="PERIPLASMIC BINDING COMPONENT OF ABC TRANSPORTER"/>
    <property type="match status" value="1"/>
</dbReference>
<dbReference type="GO" id="GO:1904680">
    <property type="term" value="F:peptide transmembrane transporter activity"/>
    <property type="evidence" value="ECO:0007669"/>
    <property type="project" value="TreeGrafter"/>
</dbReference>
<dbReference type="Pfam" id="PF00496">
    <property type="entry name" value="SBP_bac_5"/>
    <property type="match status" value="1"/>
</dbReference>
<dbReference type="Gene3D" id="3.10.105.10">
    <property type="entry name" value="Dipeptide-binding Protein, Domain 3"/>
    <property type="match status" value="1"/>
</dbReference>
<evidence type="ECO:0000259" key="2">
    <source>
        <dbReference type="Pfam" id="PF00496"/>
    </source>
</evidence>
<dbReference type="PANTHER" id="PTHR30290:SF62">
    <property type="entry name" value="OLIGOPEPTIDE ABC TRANSPORTER, PERIPLASMIC OLIGOPEPTIDE-BINDING PROTEIN"/>
    <property type="match status" value="1"/>
</dbReference>
<reference evidence="3" key="1">
    <citation type="submission" date="2019-09" db="EMBL/GenBank/DDBJ databases">
        <title>Characterisation of the sponge microbiome using genome-centric metagenomics.</title>
        <authorList>
            <person name="Engelberts J.P."/>
            <person name="Robbins S.J."/>
            <person name="De Goeij J.M."/>
            <person name="Aranda M."/>
            <person name="Bell S.C."/>
            <person name="Webster N.S."/>
        </authorList>
    </citation>
    <scope>NUCLEOTIDE SEQUENCE</scope>
    <source>
        <strain evidence="3">SB0662_bin_9</strain>
    </source>
</reference>
<dbReference type="InterPro" id="IPR039424">
    <property type="entry name" value="SBP_5"/>
</dbReference>
<dbReference type="GO" id="GO:0015833">
    <property type="term" value="P:peptide transport"/>
    <property type="evidence" value="ECO:0007669"/>
    <property type="project" value="TreeGrafter"/>
</dbReference>
<evidence type="ECO:0000313" key="3">
    <source>
        <dbReference type="EMBL" id="MYD90456.1"/>
    </source>
</evidence>
<protein>
    <recommendedName>
        <fullName evidence="2">Solute-binding protein family 5 domain-containing protein</fullName>
    </recommendedName>
</protein>
<proteinExistence type="predicted"/>